<evidence type="ECO:0000313" key="1">
    <source>
        <dbReference type="EMBL" id="KAH7930211.1"/>
    </source>
</evidence>
<proteinExistence type="predicted"/>
<sequence>MRFCLLGDGSITALPVLLGGMISRDMGREEVPPWGTKACRVIDCGACAGALNRRSYERTRPVDAAHSDSWIHTRCSGDLGVSWVNLSPHVGRHMIPRGAVRTSRTLGGVCMVLAIMNGFLDRLFPLQCGDQIMKGFLGCICVQRTREHTSTTDNTKT</sequence>
<protein>
    <submittedName>
        <fullName evidence="1">Uncharacterized protein</fullName>
    </submittedName>
</protein>
<accession>A0ACB8BYR5</accession>
<keyword evidence="2" id="KW-1185">Reference proteome</keyword>
<reference evidence="1" key="1">
    <citation type="journal article" date="2021" name="New Phytol.">
        <title>Evolutionary innovations through gain and loss of genes in the ectomycorrhizal Boletales.</title>
        <authorList>
            <person name="Wu G."/>
            <person name="Miyauchi S."/>
            <person name="Morin E."/>
            <person name="Kuo A."/>
            <person name="Drula E."/>
            <person name="Varga T."/>
            <person name="Kohler A."/>
            <person name="Feng B."/>
            <person name="Cao Y."/>
            <person name="Lipzen A."/>
            <person name="Daum C."/>
            <person name="Hundley H."/>
            <person name="Pangilinan J."/>
            <person name="Johnson J."/>
            <person name="Barry K."/>
            <person name="LaButti K."/>
            <person name="Ng V."/>
            <person name="Ahrendt S."/>
            <person name="Min B."/>
            <person name="Choi I.G."/>
            <person name="Park H."/>
            <person name="Plett J.M."/>
            <person name="Magnuson J."/>
            <person name="Spatafora J.W."/>
            <person name="Nagy L.G."/>
            <person name="Henrissat B."/>
            <person name="Grigoriev I.V."/>
            <person name="Yang Z.L."/>
            <person name="Xu J."/>
            <person name="Martin F.M."/>
        </authorList>
    </citation>
    <scope>NUCLEOTIDE SEQUENCE</scope>
    <source>
        <strain evidence="1">KUC20120723A-06</strain>
    </source>
</reference>
<dbReference type="Proteomes" id="UP000790709">
    <property type="component" value="Unassembled WGS sequence"/>
</dbReference>
<evidence type="ECO:0000313" key="2">
    <source>
        <dbReference type="Proteomes" id="UP000790709"/>
    </source>
</evidence>
<organism evidence="1 2">
    <name type="scientific">Leucogyrophana mollusca</name>
    <dbReference type="NCBI Taxonomy" id="85980"/>
    <lineage>
        <taxon>Eukaryota</taxon>
        <taxon>Fungi</taxon>
        <taxon>Dikarya</taxon>
        <taxon>Basidiomycota</taxon>
        <taxon>Agaricomycotina</taxon>
        <taxon>Agaricomycetes</taxon>
        <taxon>Agaricomycetidae</taxon>
        <taxon>Boletales</taxon>
        <taxon>Boletales incertae sedis</taxon>
        <taxon>Leucogyrophana</taxon>
    </lineage>
</organism>
<name>A0ACB8BYR5_9AGAM</name>
<dbReference type="EMBL" id="MU266334">
    <property type="protein sequence ID" value="KAH7930211.1"/>
    <property type="molecule type" value="Genomic_DNA"/>
</dbReference>
<gene>
    <name evidence="1" type="ORF">BV22DRAFT_82421</name>
</gene>
<comment type="caution">
    <text evidence="1">The sequence shown here is derived from an EMBL/GenBank/DDBJ whole genome shotgun (WGS) entry which is preliminary data.</text>
</comment>